<accession>A0A1I1UDA6</accession>
<organism evidence="2 3">
    <name type="scientific">Nannocystis exedens</name>
    <dbReference type="NCBI Taxonomy" id="54"/>
    <lineage>
        <taxon>Bacteria</taxon>
        <taxon>Pseudomonadati</taxon>
        <taxon>Myxococcota</taxon>
        <taxon>Polyangia</taxon>
        <taxon>Nannocystales</taxon>
        <taxon>Nannocystaceae</taxon>
        <taxon>Nannocystis</taxon>
    </lineage>
</organism>
<evidence type="ECO:0000256" key="1">
    <source>
        <dbReference type="SAM" id="MobiDB-lite"/>
    </source>
</evidence>
<keyword evidence="3" id="KW-1185">Reference proteome</keyword>
<evidence type="ECO:0000313" key="3">
    <source>
        <dbReference type="Proteomes" id="UP000199400"/>
    </source>
</evidence>
<proteinExistence type="predicted"/>
<dbReference type="Proteomes" id="UP000199400">
    <property type="component" value="Unassembled WGS sequence"/>
</dbReference>
<feature type="region of interest" description="Disordered" evidence="1">
    <location>
        <begin position="1"/>
        <end position="27"/>
    </location>
</feature>
<name>A0A1I1UDA6_9BACT</name>
<protein>
    <submittedName>
        <fullName evidence="2">Uncharacterized protein</fullName>
    </submittedName>
</protein>
<reference evidence="3" key="1">
    <citation type="submission" date="2016-10" db="EMBL/GenBank/DDBJ databases">
        <authorList>
            <person name="Varghese N."/>
            <person name="Submissions S."/>
        </authorList>
    </citation>
    <scope>NUCLEOTIDE SEQUENCE [LARGE SCALE GENOMIC DNA]</scope>
    <source>
        <strain evidence="3">ATCC 25963</strain>
    </source>
</reference>
<dbReference type="EMBL" id="FOMX01000003">
    <property type="protein sequence ID" value="SFD68822.1"/>
    <property type="molecule type" value="Genomic_DNA"/>
</dbReference>
<feature type="compositionally biased region" description="Polar residues" evidence="1">
    <location>
        <begin position="80"/>
        <end position="91"/>
    </location>
</feature>
<sequence length="159" mass="15701">MQRQPWAGEPARGKLGRAARVSSPRRGLAARLALRAAHLRPARARLASLPAASAPAGGGDPASTATATDASTTAEPLTSAEPTPDSTSQASGLEVPPDCGVAGGFDLDSHDAANCGGGPCAAAFAGCKAMPDPLDRCLAAWSDGSRGETCLAASDVGPV</sequence>
<feature type="compositionally biased region" description="Low complexity" evidence="1">
    <location>
        <begin position="50"/>
        <end position="74"/>
    </location>
</feature>
<dbReference type="AlphaFoldDB" id="A0A1I1UDA6"/>
<dbReference type="RefSeq" id="WP_096329633.1">
    <property type="nucleotide sequence ID" value="NZ_FOMX01000003.1"/>
</dbReference>
<gene>
    <name evidence="2" type="ORF">SAMN02745121_01165</name>
</gene>
<evidence type="ECO:0000313" key="2">
    <source>
        <dbReference type="EMBL" id="SFD68822.1"/>
    </source>
</evidence>
<feature type="region of interest" description="Disordered" evidence="1">
    <location>
        <begin position="50"/>
        <end position="101"/>
    </location>
</feature>